<dbReference type="Gene3D" id="1.10.3130.20">
    <property type="entry name" value="Phycobilisome linker domain"/>
    <property type="match status" value="1"/>
</dbReference>
<evidence type="ECO:0000313" key="3">
    <source>
        <dbReference type="Proteomes" id="UP000446768"/>
    </source>
</evidence>
<dbReference type="RefSeq" id="WP_154375499.1">
    <property type="nucleotide sequence ID" value="NZ_WKJJ01000009.1"/>
</dbReference>
<feature type="domain" description="DUF4214" evidence="1">
    <location>
        <begin position="417"/>
        <end position="486"/>
    </location>
</feature>
<reference evidence="2 3" key="1">
    <citation type="submission" date="2019-11" db="EMBL/GenBank/DDBJ databases">
        <title>Novel species isolated from a subtropical stream in China.</title>
        <authorList>
            <person name="Lu H."/>
        </authorList>
    </citation>
    <scope>NUCLEOTIDE SEQUENCE [LARGE SCALE GENOMIC DNA]</scope>
    <source>
        <strain evidence="2 3">FT92W</strain>
    </source>
</reference>
<dbReference type="AlphaFoldDB" id="A0A7X2LTN7"/>
<dbReference type="EMBL" id="WKJJ01000009">
    <property type="protein sequence ID" value="MRV73188.1"/>
    <property type="molecule type" value="Genomic_DNA"/>
</dbReference>
<proteinExistence type="predicted"/>
<accession>A0A7X2LTN7</accession>
<keyword evidence="3" id="KW-1185">Reference proteome</keyword>
<gene>
    <name evidence="2" type="ORF">GJ700_15870</name>
</gene>
<dbReference type="SUPFAM" id="SSF51120">
    <property type="entry name" value="beta-Roll"/>
    <property type="match status" value="1"/>
</dbReference>
<dbReference type="Pfam" id="PF13946">
    <property type="entry name" value="DUF4214"/>
    <property type="match status" value="1"/>
</dbReference>
<dbReference type="Proteomes" id="UP000446768">
    <property type="component" value="Unassembled WGS sequence"/>
</dbReference>
<comment type="caution">
    <text evidence="2">The sequence shown here is derived from an EMBL/GenBank/DDBJ whole genome shotgun (WGS) entry which is preliminary data.</text>
</comment>
<dbReference type="InterPro" id="IPR038255">
    <property type="entry name" value="PBS_linker_sf"/>
</dbReference>
<dbReference type="InterPro" id="IPR025282">
    <property type="entry name" value="DUF4214"/>
</dbReference>
<evidence type="ECO:0000313" key="2">
    <source>
        <dbReference type="EMBL" id="MRV73188.1"/>
    </source>
</evidence>
<sequence>MATIDVKISQAVMDSAALDGLAHENGVFDAAMDAMASALAGIPDDGAKFTSATMANGIVKITYPSGVVQEFTGVTLANATAVSGAASATGMKLTLPGAVSIEESGKFEFNYMTQPSFSIDATAAAMDSIRIKTLYATTSADYDAVYGNVSAELDGHLTIGMDGQLHGSFSSLHLTADKFLTSATVEGRFNLSGNPDAIAHPDVEGGRPDIWLKPPVLDVTLDGKATSLDLEFRDGSYVRGDDLGVMFNTGQLDDMLGLVRGALSGSDTIKVDLPAVLPQTVLIASGAGDDAVSVAGGGGKLDVFAGAGNDTITMLSGHHKVDGGTGADTVVFSGNKAQYTVTQTDNKLEVASGGGVDVLTNVERLQFADGAVAYDIDGNAGQAWRMYTAAFDRHPDKPGLGYWIKALDGNITLRDLAQSFINSAEFTALYGDHPSNASFVARLYNNVLHRGYDQAGFDYWVDVLDHGEARANVLANFSEGAENRAQVVGSIEHGCDYMPFGS</sequence>
<dbReference type="InterPro" id="IPR011049">
    <property type="entry name" value="Serralysin-like_metalloprot_C"/>
</dbReference>
<name>A0A7X2LTN7_9BURK</name>
<organism evidence="2 3">
    <name type="scientific">Pseudoduganella rivuli</name>
    <dbReference type="NCBI Taxonomy" id="2666085"/>
    <lineage>
        <taxon>Bacteria</taxon>
        <taxon>Pseudomonadati</taxon>
        <taxon>Pseudomonadota</taxon>
        <taxon>Betaproteobacteria</taxon>
        <taxon>Burkholderiales</taxon>
        <taxon>Oxalobacteraceae</taxon>
        <taxon>Telluria group</taxon>
        <taxon>Pseudoduganella</taxon>
    </lineage>
</organism>
<protein>
    <submittedName>
        <fullName evidence="2">DUF4214 domain-containing protein</fullName>
    </submittedName>
</protein>
<dbReference type="Gene3D" id="2.160.20.160">
    <property type="match status" value="1"/>
</dbReference>
<evidence type="ECO:0000259" key="1">
    <source>
        <dbReference type="Pfam" id="PF13946"/>
    </source>
</evidence>